<gene>
    <name evidence="1" type="ORF">HKBW3S33_01612</name>
    <name evidence="2" type="ORF">HKBW3S43_00658</name>
</gene>
<proteinExistence type="predicted"/>
<name>A0A6V8QFE5_9ACTN</name>
<sequence length="58" mass="6195">MQKESPGEGLRAEEQDGEIFEANGEGLKAEVQKGPNLGAVLREAEVIAANLKDSGTRR</sequence>
<evidence type="ECO:0000313" key="4">
    <source>
        <dbReference type="Proteomes" id="UP000591948"/>
    </source>
</evidence>
<accession>A0A6V8QFE5</accession>
<reference evidence="3 4" key="1">
    <citation type="journal article" date="2020" name="Front. Microbiol.">
        <title>Single-cell genomics of novel Actinobacteria with the Wood-Ljungdahl pathway discovered in a serpentinizing system.</title>
        <authorList>
            <person name="Merino N."/>
            <person name="Kawai M."/>
            <person name="Boyd E.S."/>
            <person name="Colman D.R."/>
            <person name="McGlynn S.E."/>
            <person name="Nealson K.H."/>
            <person name="Kurokawa K."/>
            <person name="Hongoh Y."/>
        </authorList>
    </citation>
    <scope>NUCLEOTIDE SEQUENCE [LARGE SCALE GENOMIC DNA]</scope>
    <source>
        <strain evidence="1 4">S33</strain>
        <strain evidence="2 3">S43</strain>
    </source>
</reference>
<comment type="caution">
    <text evidence="1">The sequence shown here is derived from an EMBL/GenBank/DDBJ whole genome shotgun (WGS) entry which is preliminary data.</text>
</comment>
<evidence type="ECO:0000313" key="1">
    <source>
        <dbReference type="EMBL" id="GFP28196.1"/>
    </source>
</evidence>
<organism evidence="1 4">
    <name type="scientific">Candidatus Hakubella thermalkaliphila</name>
    <dbReference type="NCBI Taxonomy" id="2754717"/>
    <lineage>
        <taxon>Bacteria</taxon>
        <taxon>Bacillati</taxon>
        <taxon>Actinomycetota</taxon>
        <taxon>Actinomycetota incertae sedis</taxon>
        <taxon>Candidatus Hakubellales</taxon>
        <taxon>Candidatus Hakubellaceae</taxon>
        <taxon>Candidatus Hakubella</taxon>
    </lineage>
</organism>
<evidence type="ECO:0000313" key="3">
    <source>
        <dbReference type="Proteomes" id="UP000576480"/>
    </source>
</evidence>
<evidence type="ECO:0000313" key="2">
    <source>
        <dbReference type="EMBL" id="GFP34866.1"/>
    </source>
</evidence>
<dbReference type="EMBL" id="BLRY01000137">
    <property type="protein sequence ID" value="GFP28196.1"/>
    <property type="molecule type" value="Genomic_DNA"/>
</dbReference>
<dbReference type="EMBL" id="BLSB01000029">
    <property type="protein sequence ID" value="GFP34866.1"/>
    <property type="molecule type" value="Genomic_DNA"/>
</dbReference>
<dbReference type="RefSeq" id="WP_176229557.1">
    <property type="nucleotide sequence ID" value="NZ_BLRY01000137.1"/>
</dbReference>
<dbReference type="AlphaFoldDB" id="A0A6V8QFE5"/>
<keyword evidence="4" id="KW-1185">Reference proteome</keyword>
<dbReference type="Proteomes" id="UP000576480">
    <property type="component" value="Unassembled WGS sequence"/>
</dbReference>
<protein>
    <submittedName>
        <fullName evidence="1">Uncharacterized protein</fullName>
    </submittedName>
</protein>
<dbReference type="Proteomes" id="UP000591948">
    <property type="component" value="Unassembled WGS sequence"/>
</dbReference>